<feature type="domain" description="OmpA-like" evidence="10">
    <location>
        <begin position="174"/>
        <end position="294"/>
    </location>
</feature>
<feature type="compositionally biased region" description="Low complexity" evidence="8">
    <location>
        <begin position="302"/>
        <end position="329"/>
    </location>
</feature>
<dbReference type="InterPro" id="IPR006665">
    <property type="entry name" value="OmpA-like"/>
</dbReference>
<evidence type="ECO:0000256" key="8">
    <source>
        <dbReference type="SAM" id="MobiDB-lite"/>
    </source>
</evidence>
<evidence type="ECO:0000313" key="11">
    <source>
        <dbReference type="EMBL" id="SAI71592.1"/>
    </source>
</evidence>
<dbReference type="STRING" id="288768.SAMEA3906486_03630"/>
<comment type="similarity">
    <text evidence="2">Belongs to the MotB family.</text>
</comment>
<dbReference type="Gene3D" id="3.30.1330.60">
    <property type="entry name" value="OmpA-like domain"/>
    <property type="match status" value="1"/>
</dbReference>
<keyword evidence="4 9" id="KW-0812">Transmembrane</keyword>
<name>A0A157SMG3_9BORD</name>
<dbReference type="PANTHER" id="PTHR30329">
    <property type="entry name" value="STATOR ELEMENT OF FLAGELLAR MOTOR COMPLEX"/>
    <property type="match status" value="1"/>
</dbReference>
<dbReference type="EMBL" id="FKIF01000007">
    <property type="protein sequence ID" value="SAI71592.1"/>
    <property type="molecule type" value="Genomic_DNA"/>
</dbReference>
<evidence type="ECO:0000256" key="6">
    <source>
        <dbReference type="ARBA" id="ARBA00023136"/>
    </source>
</evidence>
<evidence type="ECO:0000259" key="10">
    <source>
        <dbReference type="PROSITE" id="PS51123"/>
    </source>
</evidence>
<dbReference type="SUPFAM" id="SSF103088">
    <property type="entry name" value="OmpA-like"/>
    <property type="match status" value="1"/>
</dbReference>
<sequence>MTGVARPSLADLIEERRRAERKRASPLARVNRNNADRFARWHVPEAVDHEPDHWLITYLDLLTLLLAMLVVMLGVTRMYGWHTTHDQPIAVVGSVARGGLPPYQGDLDRIDGLPAIPAEWAHLPDPAAQPAGPVHEPTETVENGPMVPAPPPPPSIEDMGLEGLGDSIQVVVNSQSVSFRISTELLFPSGQASLSPSGLGLIKKLAGVVNRSNHPLSIEGHSDNVPIQTRQFPSNWELSTSRATSVLRELVRDGVDGNRLRAVGYADTHPLQPNDTAQGRAANRRVELIMRTAPKESDATQAAAGKAASATGPAAAPAADAPAVPRAAGEQPDRAPGASAQ</sequence>
<feature type="transmembrane region" description="Helical" evidence="9">
    <location>
        <begin position="55"/>
        <end position="75"/>
    </location>
</feature>
<dbReference type="GO" id="GO:0005886">
    <property type="term" value="C:plasma membrane"/>
    <property type="evidence" value="ECO:0007669"/>
    <property type="project" value="UniProtKB-SubCell"/>
</dbReference>
<keyword evidence="5 9" id="KW-1133">Transmembrane helix</keyword>
<evidence type="ECO:0000256" key="7">
    <source>
        <dbReference type="PROSITE-ProRule" id="PRU00473"/>
    </source>
</evidence>
<dbReference type="PROSITE" id="PS51123">
    <property type="entry name" value="OMPA_2"/>
    <property type="match status" value="1"/>
</dbReference>
<dbReference type="InterPro" id="IPR050330">
    <property type="entry name" value="Bact_OuterMem_StrucFunc"/>
</dbReference>
<feature type="region of interest" description="Disordered" evidence="8">
    <location>
        <begin position="293"/>
        <end position="341"/>
    </location>
</feature>
<dbReference type="PANTHER" id="PTHR30329:SF21">
    <property type="entry name" value="LIPOPROTEIN YIAD-RELATED"/>
    <property type="match status" value="1"/>
</dbReference>
<evidence type="ECO:0000256" key="2">
    <source>
        <dbReference type="ARBA" id="ARBA00008914"/>
    </source>
</evidence>
<evidence type="ECO:0000313" key="12">
    <source>
        <dbReference type="Proteomes" id="UP000076848"/>
    </source>
</evidence>
<accession>A0A157SMG3</accession>
<evidence type="ECO:0000256" key="1">
    <source>
        <dbReference type="ARBA" id="ARBA00004162"/>
    </source>
</evidence>
<comment type="subcellular location">
    <subcellularLocation>
        <location evidence="1">Cell membrane</location>
        <topology evidence="1">Single-pass membrane protein</topology>
    </subcellularLocation>
</comment>
<dbReference type="Pfam" id="PF13677">
    <property type="entry name" value="MotB_plug"/>
    <property type="match status" value="1"/>
</dbReference>
<evidence type="ECO:0000256" key="9">
    <source>
        <dbReference type="SAM" id="Phobius"/>
    </source>
</evidence>
<dbReference type="AlphaFoldDB" id="A0A157SMG3"/>
<protein>
    <submittedName>
        <fullName evidence="11">OmpA-family protein</fullName>
    </submittedName>
</protein>
<organism evidence="11 12">
    <name type="scientific">Bordetella ansorpii</name>
    <dbReference type="NCBI Taxonomy" id="288768"/>
    <lineage>
        <taxon>Bacteria</taxon>
        <taxon>Pseudomonadati</taxon>
        <taxon>Pseudomonadota</taxon>
        <taxon>Betaproteobacteria</taxon>
        <taxon>Burkholderiales</taxon>
        <taxon>Alcaligenaceae</taxon>
        <taxon>Bordetella</taxon>
    </lineage>
</organism>
<reference evidence="11 12" key="1">
    <citation type="submission" date="2016-04" db="EMBL/GenBank/DDBJ databases">
        <authorList>
            <consortium name="Pathogen Informatics"/>
        </authorList>
    </citation>
    <scope>NUCLEOTIDE SEQUENCE [LARGE SCALE GENOMIC DNA]</scope>
    <source>
        <strain evidence="11 12">H050680373</strain>
    </source>
</reference>
<dbReference type="Proteomes" id="UP000076848">
    <property type="component" value="Unassembled WGS sequence"/>
</dbReference>
<keyword evidence="3" id="KW-1003">Cell membrane</keyword>
<dbReference type="RefSeq" id="WP_066130044.1">
    <property type="nucleotide sequence ID" value="NZ_FKIF01000007.1"/>
</dbReference>
<dbReference type="OrthoDB" id="9815217at2"/>
<proteinExistence type="inferred from homology"/>
<gene>
    <name evidence="11" type="primary">motB_3</name>
    <name evidence="11" type="ORF">SAMEA3906486_03630</name>
</gene>
<dbReference type="InterPro" id="IPR025713">
    <property type="entry name" value="MotB-like_N_dom"/>
</dbReference>
<keyword evidence="12" id="KW-1185">Reference proteome</keyword>
<dbReference type="InterPro" id="IPR036737">
    <property type="entry name" value="OmpA-like_sf"/>
</dbReference>
<evidence type="ECO:0000256" key="4">
    <source>
        <dbReference type="ARBA" id="ARBA00022692"/>
    </source>
</evidence>
<evidence type="ECO:0000256" key="5">
    <source>
        <dbReference type="ARBA" id="ARBA00022989"/>
    </source>
</evidence>
<dbReference type="CDD" id="cd07185">
    <property type="entry name" value="OmpA_C-like"/>
    <property type="match status" value="1"/>
</dbReference>
<dbReference type="Pfam" id="PF00691">
    <property type="entry name" value="OmpA"/>
    <property type="match status" value="1"/>
</dbReference>
<evidence type="ECO:0000256" key="3">
    <source>
        <dbReference type="ARBA" id="ARBA00022475"/>
    </source>
</evidence>
<keyword evidence="6 7" id="KW-0472">Membrane</keyword>